<dbReference type="PROSITE" id="PS50097">
    <property type="entry name" value="BTB"/>
    <property type="match status" value="1"/>
</dbReference>
<evidence type="ECO:0000259" key="1">
    <source>
        <dbReference type="PROSITE" id="PS50097"/>
    </source>
</evidence>
<name>A0AA37PEL9_9PEZI</name>
<dbReference type="SUPFAM" id="SSF54695">
    <property type="entry name" value="POZ domain"/>
    <property type="match status" value="1"/>
</dbReference>
<dbReference type="CDD" id="cd18186">
    <property type="entry name" value="BTB_POZ_ZBTB_KLHL-like"/>
    <property type="match status" value="1"/>
</dbReference>
<keyword evidence="3" id="KW-1185">Reference proteome</keyword>
<gene>
    <name evidence="2" type="ORF">ColSpa_10969</name>
</gene>
<dbReference type="PANTHER" id="PTHR22744">
    <property type="entry name" value="HELIX LOOP HELIX PROTEIN 21-RELATED"/>
    <property type="match status" value="1"/>
</dbReference>
<accession>A0AA37PEL9</accession>
<dbReference type="GeneID" id="73331771"/>
<dbReference type="AlphaFoldDB" id="A0AA37PEL9"/>
<dbReference type="InterPro" id="IPR011333">
    <property type="entry name" value="SKP1/BTB/POZ_sf"/>
</dbReference>
<dbReference type="Pfam" id="PF00651">
    <property type="entry name" value="BTB"/>
    <property type="match status" value="1"/>
</dbReference>
<dbReference type="RefSeq" id="XP_049133138.1">
    <property type="nucleotide sequence ID" value="XM_049277181.1"/>
</dbReference>
<comment type="caution">
    <text evidence="2">The sequence shown here is derived from an EMBL/GenBank/DDBJ whole genome shotgun (WGS) entry which is preliminary data.</text>
</comment>
<organism evidence="2 3">
    <name type="scientific">Colletotrichum spaethianum</name>
    <dbReference type="NCBI Taxonomy" id="700344"/>
    <lineage>
        <taxon>Eukaryota</taxon>
        <taxon>Fungi</taxon>
        <taxon>Dikarya</taxon>
        <taxon>Ascomycota</taxon>
        <taxon>Pezizomycotina</taxon>
        <taxon>Sordariomycetes</taxon>
        <taxon>Hypocreomycetidae</taxon>
        <taxon>Glomerellales</taxon>
        <taxon>Glomerellaceae</taxon>
        <taxon>Colletotrichum</taxon>
        <taxon>Colletotrichum spaethianum species complex</taxon>
    </lineage>
</organism>
<dbReference type="InterPro" id="IPR000210">
    <property type="entry name" value="BTB/POZ_dom"/>
</dbReference>
<reference evidence="2 3" key="1">
    <citation type="submission" date="2022-03" db="EMBL/GenBank/DDBJ databases">
        <title>Genome data of Colletotrichum spp.</title>
        <authorList>
            <person name="Utami Y.D."/>
            <person name="Hiruma K."/>
        </authorList>
    </citation>
    <scope>NUCLEOTIDE SEQUENCE [LARGE SCALE GENOMIC DNA]</scope>
    <source>
        <strain evidence="2 3">MAFF 239500</strain>
    </source>
</reference>
<feature type="domain" description="BTB" evidence="1">
    <location>
        <begin position="16"/>
        <end position="77"/>
    </location>
</feature>
<dbReference type="Proteomes" id="UP001055115">
    <property type="component" value="Unassembled WGS sequence"/>
</dbReference>
<proteinExistence type="predicted"/>
<evidence type="ECO:0000313" key="2">
    <source>
        <dbReference type="EMBL" id="GKT50788.1"/>
    </source>
</evidence>
<dbReference type="PANTHER" id="PTHR22744:SF17">
    <property type="entry name" value="BTB DOMAIN-CONTAINING PROTEIN"/>
    <property type="match status" value="1"/>
</dbReference>
<sequence>MAEEDHRWLLYGCELSDFTIICEGEEIQTHKLILAMHSGYFKRLFENDSQEKSEALVGFDDVDTKLMTHLLDYFYRGTTDWYISGFSLDYCIRLWLLADRFEARTVNITIEKHMMTESELYEEKSRIATTEMLDMVFTHPNCADSALGYITGEAAWICFLSSDFSEAATAVKDASSRYNKLANVMLFWSAQYIQLNDSSNGASSCPYSHDHVELREDVIAQKFW</sequence>
<dbReference type="EMBL" id="BQXU01000040">
    <property type="protein sequence ID" value="GKT50788.1"/>
    <property type="molecule type" value="Genomic_DNA"/>
</dbReference>
<protein>
    <submittedName>
        <fullName evidence="2">Kelch-like protein 30</fullName>
    </submittedName>
</protein>
<dbReference type="SMART" id="SM00225">
    <property type="entry name" value="BTB"/>
    <property type="match status" value="1"/>
</dbReference>
<dbReference type="Gene3D" id="3.30.710.10">
    <property type="entry name" value="Potassium Channel Kv1.1, Chain A"/>
    <property type="match status" value="1"/>
</dbReference>
<evidence type="ECO:0000313" key="3">
    <source>
        <dbReference type="Proteomes" id="UP001055115"/>
    </source>
</evidence>